<accession>A0A917B1W2</accession>
<dbReference type="RefSeq" id="WP_188376862.1">
    <property type="nucleotide sequence ID" value="NZ_BMEL01000002.1"/>
</dbReference>
<sequence length="83" mass="9831">MDLKDRLISHGYDQIDILLIDEDNKQETVADITLHKVTDLEFKLYLEPESIDYELQAENPYFVALQKQENDESKEVKGFILEW</sequence>
<organism evidence="1 2">
    <name type="scientific">Halobacillus andaensis</name>
    <dbReference type="NCBI Taxonomy" id="1176239"/>
    <lineage>
        <taxon>Bacteria</taxon>
        <taxon>Bacillati</taxon>
        <taxon>Bacillota</taxon>
        <taxon>Bacilli</taxon>
        <taxon>Bacillales</taxon>
        <taxon>Bacillaceae</taxon>
        <taxon>Halobacillus</taxon>
    </lineage>
</organism>
<dbReference type="EMBL" id="BMEL01000002">
    <property type="protein sequence ID" value="GGF17118.1"/>
    <property type="molecule type" value="Genomic_DNA"/>
</dbReference>
<evidence type="ECO:0000313" key="1">
    <source>
        <dbReference type="EMBL" id="GGF17118.1"/>
    </source>
</evidence>
<proteinExistence type="predicted"/>
<evidence type="ECO:0000313" key="2">
    <source>
        <dbReference type="Proteomes" id="UP000660110"/>
    </source>
</evidence>
<comment type="caution">
    <text evidence="1">The sequence shown here is derived from an EMBL/GenBank/DDBJ whole genome shotgun (WGS) entry which is preliminary data.</text>
</comment>
<dbReference type="Proteomes" id="UP000660110">
    <property type="component" value="Unassembled WGS sequence"/>
</dbReference>
<protein>
    <submittedName>
        <fullName evidence="1">Uncharacterized protein</fullName>
    </submittedName>
</protein>
<reference evidence="1" key="1">
    <citation type="journal article" date="2014" name="Int. J. Syst. Evol. Microbiol.">
        <title>Complete genome sequence of Corynebacterium casei LMG S-19264T (=DSM 44701T), isolated from a smear-ripened cheese.</title>
        <authorList>
            <consortium name="US DOE Joint Genome Institute (JGI-PGF)"/>
            <person name="Walter F."/>
            <person name="Albersmeier A."/>
            <person name="Kalinowski J."/>
            <person name="Ruckert C."/>
        </authorList>
    </citation>
    <scope>NUCLEOTIDE SEQUENCE</scope>
    <source>
        <strain evidence="1">CGMCC 1.12153</strain>
    </source>
</reference>
<gene>
    <name evidence="1" type="ORF">GCM10010954_14730</name>
</gene>
<keyword evidence="2" id="KW-1185">Reference proteome</keyword>
<dbReference type="AlphaFoldDB" id="A0A917B1W2"/>
<reference evidence="1" key="2">
    <citation type="submission" date="2020-09" db="EMBL/GenBank/DDBJ databases">
        <authorList>
            <person name="Sun Q."/>
            <person name="Zhou Y."/>
        </authorList>
    </citation>
    <scope>NUCLEOTIDE SEQUENCE</scope>
    <source>
        <strain evidence="1">CGMCC 1.12153</strain>
    </source>
</reference>
<name>A0A917B1W2_HALAA</name>